<feature type="chain" id="PRO_5046185129" description="Thioredoxin domain-containing protein" evidence="6">
    <location>
        <begin position="23"/>
        <end position="555"/>
    </location>
</feature>
<dbReference type="PANTHER" id="PTHR46426:SF1">
    <property type="entry name" value="PROTEIN DISULFIDE-ISOMERASE TMX3"/>
    <property type="match status" value="1"/>
</dbReference>
<evidence type="ECO:0000313" key="9">
    <source>
        <dbReference type="Proteomes" id="UP001479436"/>
    </source>
</evidence>
<keyword evidence="2 5" id="KW-0812">Transmembrane</keyword>
<feature type="signal peptide" evidence="6">
    <location>
        <begin position="1"/>
        <end position="22"/>
    </location>
</feature>
<organism evidence="8 9">
    <name type="scientific">Basidiobolus ranarum</name>
    <dbReference type="NCBI Taxonomy" id="34480"/>
    <lineage>
        <taxon>Eukaryota</taxon>
        <taxon>Fungi</taxon>
        <taxon>Fungi incertae sedis</taxon>
        <taxon>Zoopagomycota</taxon>
        <taxon>Entomophthoromycotina</taxon>
        <taxon>Basidiobolomycetes</taxon>
        <taxon>Basidiobolales</taxon>
        <taxon>Basidiobolaceae</taxon>
        <taxon>Basidiobolus</taxon>
    </lineage>
</organism>
<comment type="caution">
    <text evidence="8">The sequence shown here is derived from an EMBL/GenBank/DDBJ whole genome shotgun (WGS) entry which is preliminary data.</text>
</comment>
<proteinExistence type="predicted"/>
<dbReference type="PRINTS" id="PR00421">
    <property type="entry name" value="THIOREDOXIN"/>
</dbReference>
<evidence type="ECO:0000256" key="2">
    <source>
        <dbReference type="ARBA" id="ARBA00022692"/>
    </source>
</evidence>
<gene>
    <name evidence="8" type="ORF">K7432_006588</name>
</gene>
<keyword evidence="3 5" id="KW-1133">Transmembrane helix</keyword>
<evidence type="ECO:0000256" key="6">
    <source>
        <dbReference type="SAM" id="SignalP"/>
    </source>
</evidence>
<dbReference type="EMBL" id="JASJQH010000296">
    <property type="protein sequence ID" value="KAK9765236.1"/>
    <property type="molecule type" value="Genomic_DNA"/>
</dbReference>
<dbReference type="Proteomes" id="UP001479436">
    <property type="component" value="Unassembled WGS sequence"/>
</dbReference>
<evidence type="ECO:0000259" key="7">
    <source>
        <dbReference type="PROSITE" id="PS51352"/>
    </source>
</evidence>
<evidence type="ECO:0000313" key="8">
    <source>
        <dbReference type="EMBL" id="KAK9765236.1"/>
    </source>
</evidence>
<dbReference type="CDD" id="cd02961">
    <property type="entry name" value="PDI_a_family"/>
    <property type="match status" value="2"/>
</dbReference>
<dbReference type="InterPro" id="IPR013766">
    <property type="entry name" value="Thioredoxin_domain"/>
</dbReference>
<evidence type="ECO:0000256" key="1">
    <source>
        <dbReference type="ARBA" id="ARBA00004167"/>
    </source>
</evidence>
<dbReference type="Pfam" id="PF00085">
    <property type="entry name" value="Thioredoxin"/>
    <property type="match status" value="2"/>
</dbReference>
<dbReference type="InterPro" id="IPR052250">
    <property type="entry name" value="PDI_TMX3"/>
</dbReference>
<dbReference type="PROSITE" id="PS51352">
    <property type="entry name" value="THIOREDOXIN_2"/>
    <property type="match status" value="2"/>
</dbReference>
<feature type="transmembrane region" description="Helical" evidence="5">
    <location>
        <begin position="521"/>
        <end position="539"/>
    </location>
</feature>
<dbReference type="PANTHER" id="PTHR46426">
    <property type="entry name" value="PROTEIN DISULFIDE-ISOMERASE TMX3"/>
    <property type="match status" value="1"/>
</dbReference>
<sequence>MASFQLIFVLTLLSLFSILCKGETVELTEESLSKIKNDVWLVEYYSPKCSFCKRLAPIWDKVVETEGETLAKSRFFFGRVDCVANKKACETNNIDGYPTILLYNQGEFIEEYADEKNYDQLSKYAKSKAIEYRPADLEIEERATTIPKIPLDKNTVNPDGIVIPLSPTNFSTTVSHGLWYVKFYAPWCGHCQALAPIWVQVAEALRGKVNVAELNCDAYRELCSSEEIGGYPTIKLFQEGSATLNNGERTLDALTGFVLGLTGSDVGKVTESNVQDIIKNDVSFVYVYDEASPKAYLDSLYSTSGQLGLQSKLHVTKDKTLAKSLNITEIPSLAVFKSGEHKFYTDKLDDVDLLLKWMVEEKSPIFTELNAKTAEDVLNTPAYVVLGILNPGGPDFEKQKKVLMEAATIRYHQVGNSKKPRVVFAWIDGHKWVSYVYRVFGLTTNAFPSVVILKTWDDTYFDVDANGAVLKLSSTQILEAVQSVQDHKLQGKSTSGIIARTLKRGGRGISLIAGHIWRSPFIAIGMFFGIIGGIIYMIFQCTSDSDEESQPDKAD</sequence>
<feature type="domain" description="Thioredoxin" evidence="7">
    <location>
        <begin position="4"/>
        <end position="130"/>
    </location>
</feature>
<evidence type="ECO:0000256" key="5">
    <source>
        <dbReference type="SAM" id="Phobius"/>
    </source>
</evidence>
<evidence type="ECO:0000256" key="4">
    <source>
        <dbReference type="ARBA" id="ARBA00023136"/>
    </source>
</evidence>
<reference evidence="8 9" key="1">
    <citation type="submission" date="2023-04" db="EMBL/GenBank/DDBJ databases">
        <title>Genome of Basidiobolus ranarum AG-B5.</title>
        <authorList>
            <person name="Stajich J.E."/>
            <person name="Carter-House D."/>
            <person name="Gryganskyi A."/>
        </authorList>
    </citation>
    <scope>NUCLEOTIDE SEQUENCE [LARGE SCALE GENOMIC DNA]</scope>
    <source>
        <strain evidence="8 9">AG-B5</strain>
    </source>
</reference>
<dbReference type="Gene3D" id="3.40.30.10">
    <property type="entry name" value="Glutaredoxin"/>
    <property type="match status" value="3"/>
</dbReference>
<name>A0ABR2WUY4_9FUNG</name>
<dbReference type="InterPro" id="IPR036249">
    <property type="entry name" value="Thioredoxin-like_sf"/>
</dbReference>
<dbReference type="Pfam" id="PF13848">
    <property type="entry name" value="Thioredoxin_6"/>
    <property type="match status" value="1"/>
</dbReference>
<keyword evidence="6" id="KW-0732">Signal</keyword>
<protein>
    <recommendedName>
        <fullName evidence="7">Thioredoxin domain-containing protein</fullName>
    </recommendedName>
</protein>
<keyword evidence="9" id="KW-1185">Reference proteome</keyword>
<accession>A0ABR2WUY4</accession>
<dbReference type="SUPFAM" id="SSF52833">
    <property type="entry name" value="Thioredoxin-like"/>
    <property type="match status" value="4"/>
</dbReference>
<keyword evidence="4 5" id="KW-0472">Membrane</keyword>
<comment type="subcellular location">
    <subcellularLocation>
        <location evidence="1">Membrane</location>
        <topology evidence="1">Single-pass membrane protein</topology>
    </subcellularLocation>
</comment>
<feature type="domain" description="Thioredoxin" evidence="7">
    <location>
        <begin position="140"/>
        <end position="302"/>
    </location>
</feature>
<evidence type="ECO:0000256" key="3">
    <source>
        <dbReference type="ARBA" id="ARBA00022989"/>
    </source>
</evidence>